<dbReference type="SUPFAM" id="SSF58104">
    <property type="entry name" value="Methyl-accepting chemotaxis protein (MCP) signaling domain"/>
    <property type="match status" value="1"/>
</dbReference>
<accession>A0A3G9G7N0</accession>
<evidence type="ECO:0000313" key="2">
    <source>
        <dbReference type="Proteomes" id="UP000278756"/>
    </source>
</evidence>
<evidence type="ECO:0000313" key="1">
    <source>
        <dbReference type="EMBL" id="BBF80289.1"/>
    </source>
</evidence>
<reference evidence="2" key="1">
    <citation type="journal article" date="2017" name="Biotechnol. Biofuels">
        <title>Evaluation of environmental bacterial communities as a factor affecting the growth of duckweed Lemna minor.</title>
        <authorList>
            <person name="Ishizawa H."/>
            <person name="Kuroda M."/>
            <person name="Morikawa M."/>
            <person name="Ike M."/>
        </authorList>
    </citation>
    <scope>NUCLEOTIDE SEQUENCE [LARGE SCALE GENOMIC DNA]</scope>
    <source>
        <strain evidence="2">M6</strain>
    </source>
</reference>
<organism evidence="1 2">
    <name type="scientific">Asticcacaulis excentricus</name>
    <dbReference type="NCBI Taxonomy" id="78587"/>
    <lineage>
        <taxon>Bacteria</taxon>
        <taxon>Pseudomonadati</taxon>
        <taxon>Pseudomonadota</taxon>
        <taxon>Alphaproteobacteria</taxon>
        <taxon>Caulobacterales</taxon>
        <taxon>Caulobacteraceae</taxon>
        <taxon>Asticcacaulis</taxon>
    </lineage>
</organism>
<dbReference type="Proteomes" id="UP000278756">
    <property type="component" value="Chromosome 1"/>
</dbReference>
<protein>
    <submittedName>
        <fullName evidence="1">Uncharacterized protein</fullName>
    </submittedName>
</protein>
<name>A0A3G9G7N0_9CAUL</name>
<proteinExistence type="predicted"/>
<dbReference type="AlphaFoldDB" id="A0A3G9G7N0"/>
<dbReference type="EMBL" id="AP018827">
    <property type="protein sequence ID" value="BBF80289.1"/>
    <property type="molecule type" value="Genomic_DNA"/>
</dbReference>
<reference evidence="2" key="2">
    <citation type="journal article" date="2017" name="Plant Physiol. Biochem.">
        <title>Differential oxidative and antioxidative response of duckweed Lemna minor toward plant growth promoting/inhibiting bacteria.</title>
        <authorList>
            <person name="Ishizawa H."/>
            <person name="Kuroda M."/>
            <person name="Morikawa M."/>
            <person name="Ike M."/>
        </authorList>
    </citation>
    <scope>NUCLEOTIDE SEQUENCE [LARGE SCALE GENOMIC DNA]</scope>
    <source>
        <strain evidence="2">M6</strain>
    </source>
</reference>
<gene>
    <name evidence="1" type="ORF">EM6_0868</name>
</gene>
<sequence>MISKIIPLNATIEAARAGEAGSGACLYWCDVSLGPNDSETSVSSSYFFFNVQAVIPILREKARENEVTFL</sequence>